<reference evidence="1" key="1">
    <citation type="submission" date="2016-04" db="EMBL/GenBank/DDBJ databases">
        <title>Fast-growing isolate from the root nodules of Vavilovia formosa.</title>
        <authorList>
            <person name="Kimeklis A."/>
            <person name="Safronova V."/>
            <person name="Belimov A."/>
            <person name="Andronov E."/>
        </authorList>
    </citation>
    <scope>NUCLEOTIDE SEQUENCE [LARGE SCALE GENOMIC DNA]</scope>
    <source>
        <strain evidence="1">Vaf-46</strain>
    </source>
</reference>
<proteinExistence type="predicted"/>
<gene>
    <name evidence="1" type="ORF">A4U53_17810</name>
</gene>
<organism evidence="1">
    <name type="scientific">Rhizobium leguminosarum</name>
    <dbReference type="NCBI Taxonomy" id="384"/>
    <lineage>
        <taxon>Bacteria</taxon>
        <taxon>Pseudomonadati</taxon>
        <taxon>Pseudomonadota</taxon>
        <taxon>Alphaproteobacteria</taxon>
        <taxon>Hyphomicrobiales</taxon>
        <taxon>Rhizobiaceae</taxon>
        <taxon>Rhizobium/Agrobacterium group</taxon>
        <taxon>Rhizobium</taxon>
    </lineage>
</organism>
<name>A0A179BU99_RHILE</name>
<sequence>MKMVHESIDRAALTPGFYWVYVSGDPDAENDWENGAQPARFSRYGEDGREWWFYLNIEEETDWAPGAVWARIESR</sequence>
<comment type="caution">
    <text evidence="1">The sequence shown here is derived from an EMBL/GenBank/DDBJ whole genome shotgun (WGS) entry which is preliminary data.</text>
</comment>
<accession>A0A179BU99</accession>
<dbReference type="EMBL" id="LWBS01000121">
    <property type="protein sequence ID" value="OAP95079.1"/>
    <property type="molecule type" value="Genomic_DNA"/>
</dbReference>
<protein>
    <submittedName>
        <fullName evidence="1">Uncharacterized protein</fullName>
    </submittedName>
</protein>
<evidence type="ECO:0000313" key="1">
    <source>
        <dbReference type="EMBL" id="OAP95079.1"/>
    </source>
</evidence>
<dbReference type="AlphaFoldDB" id="A0A179BU99"/>